<dbReference type="InterPro" id="IPR022830">
    <property type="entry name" value="Indigdn_synthA-like"/>
</dbReference>
<feature type="binding site" evidence="6">
    <location>
        <position position="106"/>
    </location>
    <ligand>
        <name>substrate</name>
    </ligand>
</feature>
<evidence type="ECO:0000256" key="5">
    <source>
        <dbReference type="ARBA" id="ARBA00023295"/>
    </source>
</evidence>
<dbReference type="Proteomes" id="UP001500851">
    <property type="component" value="Unassembled WGS sequence"/>
</dbReference>
<organism evidence="7 8">
    <name type="scientific">Leucobacter iarius</name>
    <dbReference type="NCBI Taxonomy" id="333963"/>
    <lineage>
        <taxon>Bacteria</taxon>
        <taxon>Bacillati</taxon>
        <taxon>Actinomycetota</taxon>
        <taxon>Actinomycetes</taxon>
        <taxon>Micrococcales</taxon>
        <taxon>Microbacteriaceae</taxon>
        <taxon>Leucobacter</taxon>
    </lineage>
</organism>
<comment type="function">
    <text evidence="6">Catalyzes the reversible cleavage of pseudouridine 5'-phosphate (PsiMP) to ribose 5-phosphate and uracil. Functions biologically in the cleavage direction, as part of a pseudouridine degradation pathway.</text>
</comment>
<keyword evidence="5 6" id="KW-0326">Glycosidase</keyword>
<evidence type="ECO:0000313" key="7">
    <source>
        <dbReference type="EMBL" id="GAA1779468.1"/>
    </source>
</evidence>
<keyword evidence="2 6" id="KW-0378">Hydrolase</keyword>
<evidence type="ECO:0000256" key="2">
    <source>
        <dbReference type="ARBA" id="ARBA00022801"/>
    </source>
</evidence>
<evidence type="ECO:0000256" key="3">
    <source>
        <dbReference type="ARBA" id="ARBA00023211"/>
    </source>
</evidence>
<keyword evidence="8" id="KW-1185">Reference proteome</keyword>
<feature type="binding site" evidence="6">
    <location>
        <begin position="140"/>
        <end position="142"/>
    </location>
    <ligand>
        <name>substrate</name>
    </ligand>
</feature>
<dbReference type="PANTHER" id="PTHR42909:SF1">
    <property type="entry name" value="CARBOHYDRATE KINASE PFKB DOMAIN-CONTAINING PROTEIN"/>
    <property type="match status" value="1"/>
</dbReference>
<accession>A0ABN2L8U0</accession>
<reference evidence="7 8" key="1">
    <citation type="journal article" date="2019" name="Int. J. Syst. Evol. Microbiol.">
        <title>The Global Catalogue of Microorganisms (GCM) 10K type strain sequencing project: providing services to taxonomists for standard genome sequencing and annotation.</title>
        <authorList>
            <consortium name="The Broad Institute Genomics Platform"/>
            <consortium name="The Broad Institute Genome Sequencing Center for Infectious Disease"/>
            <person name="Wu L."/>
            <person name="Ma J."/>
        </authorList>
    </citation>
    <scope>NUCLEOTIDE SEQUENCE [LARGE SCALE GENOMIC DNA]</scope>
    <source>
        <strain evidence="7 8">JCM 14736</strain>
    </source>
</reference>
<feature type="active site" description="Nucleophile" evidence="6">
    <location>
        <position position="159"/>
    </location>
</feature>
<dbReference type="InterPro" id="IPR007342">
    <property type="entry name" value="PsuG"/>
</dbReference>
<keyword evidence="1 6" id="KW-0479">Metal-binding</keyword>
<evidence type="ECO:0000256" key="1">
    <source>
        <dbReference type="ARBA" id="ARBA00022723"/>
    </source>
</evidence>
<name>A0ABN2L8U0_9MICO</name>
<dbReference type="GO" id="GO:0016798">
    <property type="term" value="F:hydrolase activity, acting on glycosyl bonds"/>
    <property type="evidence" value="ECO:0007669"/>
    <property type="project" value="UniProtKB-KW"/>
</dbReference>
<dbReference type="RefSeq" id="WP_344028965.1">
    <property type="nucleotide sequence ID" value="NZ_BAAAOB010000001.1"/>
</dbReference>
<dbReference type="EMBL" id="BAAAOB010000001">
    <property type="protein sequence ID" value="GAA1779468.1"/>
    <property type="molecule type" value="Genomic_DNA"/>
</dbReference>
<keyword evidence="3 6" id="KW-0464">Manganese</keyword>
<comment type="cofactor">
    <cofactor evidence="6">
        <name>Mn(2+)</name>
        <dbReference type="ChEBI" id="CHEBI:29035"/>
    </cofactor>
    <text evidence="6">Binds 1 Mn(2+) ion per subunit.</text>
</comment>
<dbReference type="EC" id="4.2.1.70" evidence="6"/>
<comment type="subunit">
    <text evidence="6">Homotrimer.</text>
</comment>
<feature type="binding site" evidence="6">
    <location>
        <position position="138"/>
    </location>
    <ligand>
        <name>Mn(2+)</name>
        <dbReference type="ChEBI" id="CHEBI:29035"/>
    </ligand>
</feature>
<protein>
    <recommendedName>
        <fullName evidence="6">Pseudouridine-5'-phosphate glycosidase</fullName>
        <shortName evidence="6">PsiMP glycosidase</shortName>
        <ecNumber evidence="6">4.2.1.70</ecNumber>
    </recommendedName>
</protein>
<comment type="similarity">
    <text evidence="6">Belongs to the pseudouridine-5'-phosphate glycosidase family.</text>
</comment>
<keyword evidence="4 6" id="KW-0456">Lyase</keyword>
<dbReference type="SUPFAM" id="SSF110581">
    <property type="entry name" value="Indigoidine synthase A-like"/>
    <property type="match status" value="1"/>
</dbReference>
<sequence>MTNAVRVSDEVREAVRDGRPVLALESTILTHGLPRPANEELALETEERVRAAGVVPATIGVVNGAPTVGLSTDELVGLSRDDSAVKASLRDLPIAVAKGLSAGTTVAATAYLAVQAGVRVFSTGGLGGVHRGAETTFDESADLGTLAGLPLVVVSAGVKSILDIGLTLERLETLNLSVVGYGTTDYPGFYVADSGFDIEYSIGSPEEAARIAVARDALGIDSTLLVANPVSADLQLSPELHDRVLAEALSAAVANGVHGHDSTPFLLDYFAKSTGGESMAANLAAYRGNVDLGAQIALSLSALSE</sequence>
<dbReference type="Gene3D" id="3.40.1790.10">
    <property type="entry name" value="Indigoidine synthase domain"/>
    <property type="match status" value="1"/>
</dbReference>
<proteinExistence type="inferred from homology"/>
<gene>
    <name evidence="6" type="primary">psuG</name>
    <name evidence="7" type="ORF">GCM10009768_05420</name>
</gene>
<evidence type="ECO:0000256" key="6">
    <source>
        <dbReference type="HAMAP-Rule" id="MF_01876"/>
    </source>
</evidence>
<dbReference type="HAMAP" id="MF_01876">
    <property type="entry name" value="PsiMP_glycosidase"/>
    <property type="match status" value="1"/>
</dbReference>
<feature type="binding site" evidence="6">
    <location>
        <position position="86"/>
    </location>
    <ligand>
        <name>substrate</name>
    </ligand>
</feature>
<comment type="caution">
    <text evidence="7">The sequence shown here is derived from an EMBL/GenBank/DDBJ whole genome shotgun (WGS) entry which is preliminary data.</text>
</comment>
<dbReference type="Pfam" id="PF04227">
    <property type="entry name" value="Indigoidine_A"/>
    <property type="match status" value="1"/>
</dbReference>
<dbReference type="PANTHER" id="PTHR42909">
    <property type="entry name" value="ZGC:136858"/>
    <property type="match status" value="1"/>
</dbReference>
<evidence type="ECO:0000256" key="4">
    <source>
        <dbReference type="ARBA" id="ARBA00023239"/>
    </source>
</evidence>
<comment type="catalytic activity">
    <reaction evidence="6">
        <text>D-ribose 5-phosphate + uracil = psi-UMP + H2O</text>
        <dbReference type="Rhea" id="RHEA:18337"/>
        <dbReference type="ChEBI" id="CHEBI:15377"/>
        <dbReference type="ChEBI" id="CHEBI:17568"/>
        <dbReference type="ChEBI" id="CHEBI:58380"/>
        <dbReference type="ChEBI" id="CHEBI:78346"/>
        <dbReference type="EC" id="4.2.1.70"/>
    </reaction>
</comment>
<evidence type="ECO:0000313" key="8">
    <source>
        <dbReference type="Proteomes" id="UP001500851"/>
    </source>
</evidence>
<feature type="active site" description="Proton donor" evidence="6">
    <location>
        <position position="25"/>
    </location>
</feature>